<dbReference type="EC" id="2.1.1.33" evidence="7"/>
<dbReference type="Pfam" id="PF02390">
    <property type="entry name" value="Methyltransf_4"/>
    <property type="match status" value="1"/>
</dbReference>
<feature type="binding site" evidence="7">
    <location>
        <position position="180"/>
    </location>
    <ligand>
        <name>substrate</name>
    </ligand>
</feature>
<dbReference type="SUPFAM" id="SSF53335">
    <property type="entry name" value="S-adenosyl-L-methionine-dependent methyltransferases"/>
    <property type="match status" value="1"/>
</dbReference>
<dbReference type="HAMAP" id="MF_01057">
    <property type="entry name" value="tRNA_methyltr_TrmB"/>
    <property type="match status" value="1"/>
</dbReference>
<dbReference type="Gene3D" id="3.40.50.150">
    <property type="entry name" value="Vaccinia Virus protein VP39"/>
    <property type="match status" value="1"/>
</dbReference>
<evidence type="ECO:0000256" key="4">
    <source>
        <dbReference type="ARBA" id="ARBA00022679"/>
    </source>
</evidence>
<proteinExistence type="inferred from homology"/>
<comment type="caution">
    <text evidence="7">Lacks conserved residue(s) required for the propagation of feature annotation.</text>
</comment>
<dbReference type="EMBL" id="ARXR01000051">
    <property type="protein sequence ID" value="MBF5054545.1"/>
    <property type="molecule type" value="Genomic_DNA"/>
</dbReference>
<dbReference type="InterPro" id="IPR003358">
    <property type="entry name" value="tRNA_(Gua-N-7)_MeTrfase_Trmb"/>
</dbReference>
<feature type="binding site" evidence="7">
    <location>
        <begin position="217"/>
        <end position="220"/>
    </location>
    <ligand>
        <name>substrate</name>
    </ligand>
</feature>
<comment type="function">
    <text evidence="2 7">Catalyzes the formation of N(7)-methylguanine at position 46 (m7G46) in tRNA.</text>
</comment>
<evidence type="ECO:0000313" key="8">
    <source>
        <dbReference type="EMBL" id="MBF5054545.1"/>
    </source>
</evidence>
<evidence type="ECO:0000256" key="7">
    <source>
        <dbReference type="HAMAP-Rule" id="MF_01057"/>
    </source>
</evidence>
<evidence type="ECO:0000256" key="2">
    <source>
        <dbReference type="ARBA" id="ARBA00003015"/>
    </source>
</evidence>
<dbReference type="PROSITE" id="PS51625">
    <property type="entry name" value="SAM_MT_TRMB"/>
    <property type="match status" value="1"/>
</dbReference>
<keyword evidence="5 7" id="KW-0949">S-adenosyl-L-methionine</keyword>
<feature type="binding site" evidence="7">
    <location>
        <position position="121"/>
    </location>
    <ligand>
        <name>S-adenosyl-L-methionine</name>
        <dbReference type="ChEBI" id="CHEBI:59789"/>
    </ligand>
</feature>
<organism evidence="8 9">
    <name type="scientific">Alloalcanivorax venustensis ISO4</name>
    <dbReference type="NCBI Taxonomy" id="1177184"/>
    <lineage>
        <taxon>Bacteria</taxon>
        <taxon>Pseudomonadati</taxon>
        <taxon>Pseudomonadota</taxon>
        <taxon>Gammaproteobacteria</taxon>
        <taxon>Oceanospirillales</taxon>
        <taxon>Alcanivoracaceae</taxon>
        <taxon>Alloalcanivorax</taxon>
    </lineage>
</organism>
<dbReference type="RefSeq" id="WP_194856871.1">
    <property type="nucleotide sequence ID" value="NZ_ARXR01000051.1"/>
</dbReference>
<keyword evidence="3 7" id="KW-0489">Methyltransferase</keyword>
<comment type="catalytic activity">
    <reaction evidence="1 7">
        <text>guanosine(46) in tRNA + S-adenosyl-L-methionine = N(7)-methylguanosine(46) in tRNA + S-adenosyl-L-homocysteine</text>
        <dbReference type="Rhea" id="RHEA:42708"/>
        <dbReference type="Rhea" id="RHEA-COMP:10188"/>
        <dbReference type="Rhea" id="RHEA-COMP:10189"/>
        <dbReference type="ChEBI" id="CHEBI:57856"/>
        <dbReference type="ChEBI" id="CHEBI:59789"/>
        <dbReference type="ChEBI" id="CHEBI:74269"/>
        <dbReference type="ChEBI" id="CHEBI:74480"/>
        <dbReference type="EC" id="2.1.1.33"/>
    </reaction>
</comment>
<comment type="caution">
    <text evidence="8">The sequence shown here is derived from an EMBL/GenBank/DDBJ whole genome shotgun (WGS) entry which is preliminary data.</text>
</comment>
<evidence type="ECO:0000313" key="9">
    <source>
        <dbReference type="Proteomes" id="UP000644441"/>
    </source>
</evidence>
<evidence type="ECO:0000256" key="1">
    <source>
        <dbReference type="ARBA" id="ARBA00000142"/>
    </source>
</evidence>
<gene>
    <name evidence="7" type="primary">trmB</name>
    <name evidence="8" type="ORF">ISO4_03147</name>
</gene>
<feature type="binding site" evidence="7">
    <location>
        <position position="148"/>
    </location>
    <ligand>
        <name>substrate</name>
    </ligand>
</feature>
<sequence>MLDFLHQDKDPETGKVMRRVRSFVLREGRLTHGQRKALDTLWPRYGLERAQGVLDARAEFGRDAPRVLEIGYGMGQSLAGMAEAEPDKDFIGIEVHRPGVGALLLEIQERGLSNLRTYCDDAVDILKLCIPDGSLDRLQLYFPDPWHKKKHHKRRIVQPDWVALVNTKLRPGGVLHMATDWQDYAEHMMAVMNDSAGFVNTAGEGGFAERPGWRPETKFERRGAGLGHGVWDLLFEKSL</sequence>
<name>A0ABS0AK78_9GAMM</name>
<keyword evidence="9" id="KW-1185">Reference proteome</keyword>
<feature type="binding site" evidence="7">
    <location>
        <position position="94"/>
    </location>
    <ligand>
        <name>S-adenosyl-L-methionine</name>
        <dbReference type="ChEBI" id="CHEBI:59789"/>
    </ligand>
</feature>
<dbReference type="PANTHER" id="PTHR23417">
    <property type="entry name" value="3-DEOXY-D-MANNO-OCTULOSONIC-ACID TRANSFERASE/TRNA GUANINE-N 7 - -METHYLTRANSFERASE"/>
    <property type="match status" value="1"/>
</dbReference>
<comment type="pathway">
    <text evidence="7">tRNA modification; N(7)-methylguanine-tRNA biosynthesis.</text>
</comment>
<feature type="binding site" evidence="7">
    <location>
        <position position="144"/>
    </location>
    <ligand>
        <name>S-adenosyl-L-methionine</name>
        <dbReference type="ChEBI" id="CHEBI:59789"/>
    </ligand>
</feature>
<dbReference type="InterPro" id="IPR029063">
    <property type="entry name" value="SAM-dependent_MTases_sf"/>
</dbReference>
<keyword evidence="6 7" id="KW-0819">tRNA processing</keyword>
<evidence type="ECO:0000256" key="5">
    <source>
        <dbReference type="ARBA" id="ARBA00022691"/>
    </source>
</evidence>
<accession>A0ABS0AK78</accession>
<feature type="binding site" evidence="7">
    <location>
        <position position="69"/>
    </location>
    <ligand>
        <name>S-adenosyl-L-methionine</name>
        <dbReference type="ChEBI" id="CHEBI:59789"/>
    </ligand>
</feature>
<dbReference type="NCBIfam" id="TIGR00091">
    <property type="entry name" value="tRNA (guanosine(46)-N7)-methyltransferase TrmB"/>
    <property type="match status" value="1"/>
</dbReference>
<dbReference type="CDD" id="cd02440">
    <property type="entry name" value="AdoMet_MTases"/>
    <property type="match status" value="1"/>
</dbReference>
<comment type="similarity">
    <text evidence="7">Belongs to the class I-like SAM-binding methyltransferase superfamily. TrmB family.</text>
</comment>
<dbReference type="Proteomes" id="UP000644441">
    <property type="component" value="Unassembled WGS sequence"/>
</dbReference>
<evidence type="ECO:0000256" key="3">
    <source>
        <dbReference type="ARBA" id="ARBA00022603"/>
    </source>
</evidence>
<dbReference type="PANTHER" id="PTHR23417:SF14">
    <property type="entry name" value="PENTACOTRIPEPTIDE-REPEAT REGION OF PRORP DOMAIN-CONTAINING PROTEIN"/>
    <property type="match status" value="1"/>
</dbReference>
<protein>
    <recommendedName>
        <fullName evidence="7">tRNA (guanine-N(7)-)-methyltransferase</fullName>
        <ecNumber evidence="7">2.1.1.33</ecNumber>
    </recommendedName>
    <alternativeName>
        <fullName evidence="7">tRNA (guanine(46)-N(7))-methyltransferase</fullName>
    </alternativeName>
    <alternativeName>
        <fullName evidence="7">tRNA(m7G46)-methyltransferase</fullName>
    </alternativeName>
</protein>
<keyword evidence="4 7" id="KW-0808">Transferase</keyword>
<reference evidence="8 9" key="1">
    <citation type="submission" date="2012-09" db="EMBL/GenBank/DDBJ databases">
        <title>Genome Sequence of alkane-degrading Bacterium Alcanivorax venustensis ISO4.</title>
        <authorList>
            <person name="Lai Q."/>
            <person name="Shao Z."/>
        </authorList>
    </citation>
    <scope>NUCLEOTIDE SEQUENCE [LARGE SCALE GENOMIC DNA]</scope>
    <source>
        <strain evidence="8 9">ISO4</strain>
    </source>
</reference>
<evidence type="ECO:0000256" key="6">
    <source>
        <dbReference type="ARBA" id="ARBA00022694"/>
    </source>
</evidence>
<dbReference type="InterPro" id="IPR055361">
    <property type="entry name" value="tRNA_methyltr_TrmB_bact"/>
</dbReference>